<feature type="compositionally biased region" description="Low complexity" evidence="2">
    <location>
        <begin position="89"/>
        <end position="107"/>
    </location>
</feature>
<feature type="region of interest" description="Disordered" evidence="2">
    <location>
        <begin position="87"/>
        <end position="107"/>
    </location>
</feature>
<dbReference type="OMA" id="IYQDFAN"/>
<sequence length="332" mass="39312">MINLPIDVDVQMIQKNKLFQKFMQYQQQESQAQNTQIQQKIYNKSNHDSIEDQKYSQEKMEESSIYQDFANFAKATNYKQSSPYNYHKQQLQQIPQSNQNSGSNNNQEIKDLQFKNKSLIQQNSILQQQLLDLQQIIHRQTIDLDLQKNEILNLKRVVQEQQIEIEQLRRQLQEKRNSSLEKTRQFTIVQTQLIQSNQMVEKLISQLMNQESQLSLYRQTQINFPKIDNLQFNVDQNKSNLINAQNLLNNPSSVAQAYPPQYQYSNQQQQQQIPQGSNQQQQQSYPIQQQQIQISQQSLQNPNPVSQPTKQQLQSDADTSYERYLLHKRGRH</sequence>
<evidence type="ECO:0000313" key="4">
    <source>
        <dbReference type="Proteomes" id="UP000688137"/>
    </source>
</evidence>
<name>A0A8S1LL46_PARPR</name>
<proteinExistence type="predicted"/>
<dbReference type="AlphaFoldDB" id="A0A8S1LL46"/>
<keyword evidence="4" id="KW-1185">Reference proteome</keyword>
<reference evidence="3" key="1">
    <citation type="submission" date="2021-01" db="EMBL/GenBank/DDBJ databases">
        <authorList>
            <consortium name="Genoscope - CEA"/>
            <person name="William W."/>
        </authorList>
    </citation>
    <scope>NUCLEOTIDE SEQUENCE</scope>
</reference>
<gene>
    <name evidence="3" type="ORF">PPRIM_AZ9-3.1.T0340361</name>
</gene>
<comment type="caution">
    <text evidence="3">The sequence shown here is derived from an EMBL/GenBank/DDBJ whole genome shotgun (WGS) entry which is preliminary data.</text>
</comment>
<organism evidence="3 4">
    <name type="scientific">Paramecium primaurelia</name>
    <dbReference type="NCBI Taxonomy" id="5886"/>
    <lineage>
        <taxon>Eukaryota</taxon>
        <taxon>Sar</taxon>
        <taxon>Alveolata</taxon>
        <taxon>Ciliophora</taxon>
        <taxon>Intramacronucleata</taxon>
        <taxon>Oligohymenophorea</taxon>
        <taxon>Peniculida</taxon>
        <taxon>Parameciidae</taxon>
        <taxon>Paramecium</taxon>
    </lineage>
</organism>
<feature type="coiled-coil region" evidence="1">
    <location>
        <begin position="109"/>
        <end position="220"/>
    </location>
</feature>
<evidence type="ECO:0000313" key="3">
    <source>
        <dbReference type="EMBL" id="CAD8063484.1"/>
    </source>
</evidence>
<feature type="compositionally biased region" description="Polar residues" evidence="2">
    <location>
        <begin position="306"/>
        <end position="318"/>
    </location>
</feature>
<dbReference type="Proteomes" id="UP000688137">
    <property type="component" value="Unassembled WGS sequence"/>
</dbReference>
<evidence type="ECO:0000256" key="2">
    <source>
        <dbReference type="SAM" id="MobiDB-lite"/>
    </source>
</evidence>
<protein>
    <submittedName>
        <fullName evidence="3">Uncharacterized protein</fullName>
    </submittedName>
</protein>
<feature type="region of interest" description="Disordered" evidence="2">
    <location>
        <begin position="263"/>
        <end position="318"/>
    </location>
</feature>
<evidence type="ECO:0000256" key="1">
    <source>
        <dbReference type="SAM" id="Coils"/>
    </source>
</evidence>
<accession>A0A8S1LL46</accession>
<dbReference type="EMBL" id="CAJJDM010000033">
    <property type="protein sequence ID" value="CAD8063484.1"/>
    <property type="molecule type" value="Genomic_DNA"/>
</dbReference>
<feature type="compositionally biased region" description="Low complexity" evidence="2">
    <location>
        <begin position="263"/>
        <end position="304"/>
    </location>
</feature>
<keyword evidence="1" id="KW-0175">Coiled coil</keyword>